<dbReference type="EMBL" id="JAACJS010000015">
    <property type="protein sequence ID" value="NCI51029.1"/>
    <property type="molecule type" value="Genomic_DNA"/>
</dbReference>
<organism evidence="2 3">
    <name type="scientific">Sediminibacterium roseum</name>
    <dbReference type="NCBI Taxonomy" id="1978412"/>
    <lineage>
        <taxon>Bacteria</taxon>
        <taxon>Pseudomonadati</taxon>
        <taxon>Bacteroidota</taxon>
        <taxon>Chitinophagia</taxon>
        <taxon>Chitinophagales</taxon>
        <taxon>Chitinophagaceae</taxon>
        <taxon>Sediminibacterium</taxon>
    </lineage>
</organism>
<feature type="transmembrane region" description="Helical" evidence="1">
    <location>
        <begin position="75"/>
        <end position="96"/>
    </location>
</feature>
<keyword evidence="3" id="KW-1185">Reference proteome</keyword>
<evidence type="ECO:0000256" key="1">
    <source>
        <dbReference type="SAM" id="Phobius"/>
    </source>
</evidence>
<protein>
    <submittedName>
        <fullName evidence="2">Uncharacterized protein</fullName>
    </submittedName>
</protein>
<dbReference type="Proteomes" id="UP000753802">
    <property type="component" value="Unassembled WGS sequence"/>
</dbReference>
<keyword evidence="1" id="KW-0812">Transmembrane</keyword>
<reference evidence="2 3" key="1">
    <citation type="submission" date="2020-01" db="EMBL/GenBank/DDBJ databases">
        <title>Genome analysis.</title>
        <authorList>
            <person name="Wu S."/>
            <person name="Wang G."/>
        </authorList>
    </citation>
    <scope>NUCLEOTIDE SEQUENCE [LARGE SCALE GENOMIC DNA]</scope>
    <source>
        <strain evidence="2 3">SYL130</strain>
    </source>
</reference>
<accession>A0ABW9ZV64</accession>
<comment type="caution">
    <text evidence="2">The sequence shown here is derived from an EMBL/GenBank/DDBJ whole genome shotgun (WGS) entry which is preliminary data.</text>
</comment>
<name>A0ABW9ZV64_9BACT</name>
<feature type="transmembrane region" description="Helical" evidence="1">
    <location>
        <begin position="9"/>
        <end position="28"/>
    </location>
</feature>
<evidence type="ECO:0000313" key="2">
    <source>
        <dbReference type="EMBL" id="NCI51029.1"/>
    </source>
</evidence>
<feature type="transmembrane region" description="Helical" evidence="1">
    <location>
        <begin position="48"/>
        <end position="68"/>
    </location>
</feature>
<keyword evidence="1" id="KW-0472">Membrane</keyword>
<sequence>MGIQDTKKAGFIIGAIAPFLGFFIYYLMRFRLFTLKEFWQVLMMQRSLLSGIISISLLMNVLVFTLALNKRKDQLAIGIFIASCVYGGTALAIRWFF</sequence>
<proteinExistence type="predicted"/>
<keyword evidence="1" id="KW-1133">Transmembrane helix</keyword>
<evidence type="ECO:0000313" key="3">
    <source>
        <dbReference type="Proteomes" id="UP000753802"/>
    </source>
</evidence>
<gene>
    <name evidence="2" type="ORF">GWC95_13930</name>
</gene>
<dbReference type="RefSeq" id="WP_161819330.1">
    <property type="nucleotide sequence ID" value="NZ_JAACJS010000015.1"/>
</dbReference>